<dbReference type="PROSITE" id="PS50005">
    <property type="entry name" value="TPR"/>
    <property type="match status" value="1"/>
</dbReference>
<evidence type="ECO:0000256" key="1">
    <source>
        <dbReference type="PROSITE-ProRule" id="PRU00339"/>
    </source>
</evidence>
<proteinExistence type="predicted"/>
<name>A0A229SNM6_9PSEU</name>
<sequence>MEQVGLLELRVKRAIERDAQSPGPDMPAYVGRDVDTSLDEVVEGGGIVLLHGRAATGKTRIAAEAVRRCCPEHTLVVPVDGPALRELASTRFLEGDVVLWLDDLERFLTPGGLDLGVLQKLCAEESTRVVVVATIRDQQLAKYETARLIGEQEFDRAAADLVAAIPPERRIRVGQDLTRTESKRAQLLRTRDTRIGHALKAIEGFAEYLAAGRAMMDRWSIGDGPAHHCGAALISGAVDCRRAGYNEPVPGALLCRIQRHYLQPSWRDRADLPSAEEALRWAVEPVLGASSCLQPRADDLYLAPDYLLDRAQAGDSPLGTAKPPVQLWPELLQIAVATEAFNIGVSAHSLREPEVAITAFRQAVEGGFTSAHVNLGVLLESLQRDEEAAIEYTAAAEAGHSEGLLNLGLLRHKQGDLDDAVQQLQAAVDAGSREAEVNLAVVLAERGRSEEAEAAFRSITGSDETAAKFGLEHLKYERRRQKARAGTEPTENELRYRRGGILHESGSVAAAELAYRAAAEAGLVDARLDLALLLHEQRRVAEAEVEYRAVIGAGRREARFHLARLLETVGRSDEAHREYVLAAEAGAPSARYYLARMLWLAGRAEEAEEQVDLAAEFYASPSPSTEVGDAEK</sequence>
<comment type="caution">
    <text evidence="2">The sequence shown here is derived from an EMBL/GenBank/DDBJ whole genome shotgun (WGS) entry which is preliminary data.</text>
</comment>
<keyword evidence="1" id="KW-0802">TPR repeat</keyword>
<organism evidence="2 3">
    <name type="scientific">Amycolatopsis vastitatis</name>
    <dbReference type="NCBI Taxonomy" id="1905142"/>
    <lineage>
        <taxon>Bacteria</taxon>
        <taxon>Bacillati</taxon>
        <taxon>Actinomycetota</taxon>
        <taxon>Actinomycetes</taxon>
        <taxon>Pseudonocardiales</taxon>
        <taxon>Pseudonocardiaceae</taxon>
        <taxon>Amycolatopsis</taxon>
    </lineage>
</organism>
<dbReference type="InterPro" id="IPR027417">
    <property type="entry name" value="P-loop_NTPase"/>
</dbReference>
<dbReference type="EMBL" id="NMUL01000060">
    <property type="protein sequence ID" value="OXM60486.1"/>
    <property type="molecule type" value="Genomic_DNA"/>
</dbReference>
<dbReference type="InterPro" id="IPR052384">
    <property type="entry name" value="TMTC_O-mannosyltransferase"/>
</dbReference>
<dbReference type="SUPFAM" id="SSF81901">
    <property type="entry name" value="HCP-like"/>
    <property type="match status" value="1"/>
</dbReference>
<dbReference type="PANTHER" id="PTHR44216:SF3">
    <property type="entry name" value="PROTEIN O-MANNOSYL-TRANSFERASE TMTC2"/>
    <property type="match status" value="1"/>
</dbReference>
<dbReference type="GO" id="GO:0035269">
    <property type="term" value="P:protein O-linked glycosylation via mannose"/>
    <property type="evidence" value="ECO:0007669"/>
    <property type="project" value="TreeGrafter"/>
</dbReference>
<dbReference type="InterPro" id="IPR019734">
    <property type="entry name" value="TPR_rpt"/>
</dbReference>
<evidence type="ECO:0000313" key="3">
    <source>
        <dbReference type="Proteomes" id="UP000215199"/>
    </source>
</evidence>
<dbReference type="PANTHER" id="PTHR44216">
    <property type="entry name" value="PROTEIN O-MANNOSYL-TRANSFERASE TMTC2"/>
    <property type="match status" value="1"/>
</dbReference>
<feature type="repeat" description="TPR" evidence="1">
    <location>
        <begin position="401"/>
        <end position="434"/>
    </location>
</feature>
<dbReference type="InterPro" id="IPR011990">
    <property type="entry name" value="TPR-like_helical_dom_sf"/>
</dbReference>
<dbReference type="SUPFAM" id="SSF48452">
    <property type="entry name" value="TPR-like"/>
    <property type="match status" value="1"/>
</dbReference>
<reference evidence="3" key="1">
    <citation type="submission" date="2017-07" db="EMBL/GenBank/DDBJ databases">
        <title>Comparative genome mining reveals phylogenetic distribution patterns of secondary metabolites in Amycolatopsis.</title>
        <authorList>
            <person name="Adamek M."/>
            <person name="Alanjary M."/>
            <person name="Sales-Ortells H."/>
            <person name="Goodfellow M."/>
            <person name="Bull A.T."/>
            <person name="Kalinowski J."/>
            <person name="Ziemert N."/>
        </authorList>
    </citation>
    <scope>NUCLEOTIDE SEQUENCE [LARGE SCALE GENOMIC DNA]</scope>
    <source>
        <strain evidence="3">H5</strain>
    </source>
</reference>
<dbReference type="Pfam" id="PF13432">
    <property type="entry name" value="TPR_16"/>
    <property type="match status" value="3"/>
</dbReference>
<dbReference type="SUPFAM" id="SSF52540">
    <property type="entry name" value="P-loop containing nucleoside triphosphate hydrolases"/>
    <property type="match status" value="1"/>
</dbReference>
<dbReference type="AlphaFoldDB" id="A0A229SNM6"/>
<dbReference type="GO" id="GO:0000030">
    <property type="term" value="F:mannosyltransferase activity"/>
    <property type="evidence" value="ECO:0007669"/>
    <property type="project" value="TreeGrafter"/>
</dbReference>
<dbReference type="Proteomes" id="UP000215199">
    <property type="component" value="Unassembled WGS sequence"/>
</dbReference>
<gene>
    <name evidence="2" type="ORF">CF165_42450</name>
</gene>
<keyword evidence="3" id="KW-1185">Reference proteome</keyword>
<accession>A0A229SNM6</accession>
<protein>
    <submittedName>
        <fullName evidence="2">Uncharacterized protein</fullName>
    </submittedName>
</protein>
<dbReference type="Gene3D" id="1.25.40.10">
    <property type="entry name" value="Tetratricopeptide repeat domain"/>
    <property type="match status" value="2"/>
</dbReference>
<evidence type="ECO:0000313" key="2">
    <source>
        <dbReference type="EMBL" id="OXM60486.1"/>
    </source>
</evidence>